<gene>
    <name evidence="1" type="ORF">Tco_0938814</name>
</gene>
<dbReference type="EMBL" id="BQNB010015346">
    <property type="protein sequence ID" value="GJT38949.1"/>
    <property type="molecule type" value="Genomic_DNA"/>
</dbReference>
<proteinExistence type="predicted"/>
<reference evidence="1" key="1">
    <citation type="journal article" date="2022" name="Int. J. Mol. Sci.">
        <title>Draft Genome of Tanacetum Coccineum: Genomic Comparison of Closely Related Tanacetum-Family Plants.</title>
        <authorList>
            <person name="Yamashiro T."/>
            <person name="Shiraishi A."/>
            <person name="Nakayama K."/>
            <person name="Satake H."/>
        </authorList>
    </citation>
    <scope>NUCLEOTIDE SEQUENCE</scope>
</reference>
<organism evidence="1 2">
    <name type="scientific">Tanacetum coccineum</name>
    <dbReference type="NCBI Taxonomy" id="301880"/>
    <lineage>
        <taxon>Eukaryota</taxon>
        <taxon>Viridiplantae</taxon>
        <taxon>Streptophyta</taxon>
        <taxon>Embryophyta</taxon>
        <taxon>Tracheophyta</taxon>
        <taxon>Spermatophyta</taxon>
        <taxon>Magnoliopsida</taxon>
        <taxon>eudicotyledons</taxon>
        <taxon>Gunneridae</taxon>
        <taxon>Pentapetalae</taxon>
        <taxon>asterids</taxon>
        <taxon>campanulids</taxon>
        <taxon>Asterales</taxon>
        <taxon>Asteraceae</taxon>
        <taxon>Asteroideae</taxon>
        <taxon>Anthemideae</taxon>
        <taxon>Anthemidinae</taxon>
        <taxon>Tanacetum</taxon>
    </lineage>
</organism>
<name>A0ABQ5DQ91_9ASTR</name>
<evidence type="ECO:0000313" key="2">
    <source>
        <dbReference type="Proteomes" id="UP001151760"/>
    </source>
</evidence>
<evidence type="ECO:0000313" key="1">
    <source>
        <dbReference type="EMBL" id="GJT38949.1"/>
    </source>
</evidence>
<reference evidence="1" key="2">
    <citation type="submission" date="2022-01" db="EMBL/GenBank/DDBJ databases">
        <authorList>
            <person name="Yamashiro T."/>
            <person name="Shiraishi A."/>
            <person name="Satake H."/>
            <person name="Nakayama K."/>
        </authorList>
    </citation>
    <scope>NUCLEOTIDE SEQUENCE</scope>
</reference>
<keyword evidence="2" id="KW-1185">Reference proteome</keyword>
<protein>
    <submittedName>
        <fullName evidence="1">Uncharacterized protein</fullName>
    </submittedName>
</protein>
<accession>A0ABQ5DQ91</accession>
<comment type="caution">
    <text evidence="1">The sequence shown here is derived from an EMBL/GenBank/DDBJ whole genome shotgun (WGS) entry which is preliminary data.</text>
</comment>
<dbReference type="Proteomes" id="UP001151760">
    <property type="component" value="Unassembled WGS sequence"/>
</dbReference>
<sequence length="94" mass="10795">MVTFEILDELMKVDDSLCLNDRIQVWFVEAVAEEEKFEGFLHDQYAGLRKSISKSQQLIADLEALGVLVIYFWILAVYKSSQDSSFNSQVNIQS</sequence>